<dbReference type="RefSeq" id="XP_049308587.1">
    <property type="nucleotide sequence ID" value="XM_049452630.1"/>
</dbReference>
<proteinExistence type="predicted"/>
<dbReference type="GeneID" id="125777527"/>
<dbReference type="InterPro" id="IPR004875">
    <property type="entry name" value="DDE_SF_endonuclease_dom"/>
</dbReference>
<dbReference type="PANTHER" id="PTHR19303:SF16">
    <property type="entry name" value="JERKY PROTEIN HOMOLOG-LIKE"/>
    <property type="match status" value="1"/>
</dbReference>
<protein>
    <submittedName>
        <fullName evidence="4">Uncharacterized protein LOC125777527</fullName>
    </submittedName>
</protein>
<reference evidence="4" key="1">
    <citation type="submission" date="2025-08" db="UniProtKB">
        <authorList>
            <consortium name="RefSeq"/>
        </authorList>
    </citation>
    <scope>IDENTIFICATION</scope>
    <source>
        <tissue evidence="4">Adult</tissue>
    </source>
</reference>
<organism evidence="3 4">
    <name type="scientific">Bactrocera dorsalis</name>
    <name type="common">Oriental fruit fly</name>
    <name type="synonym">Dacus dorsalis</name>
    <dbReference type="NCBI Taxonomy" id="27457"/>
    <lineage>
        <taxon>Eukaryota</taxon>
        <taxon>Metazoa</taxon>
        <taxon>Ecdysozoa</taxon>
        <taxon>Arthropoda</taxon>
        <taxon>Hexapoda</taxon>
        <taxon>Insecta</taxon>
        <taxon>Pterygota</taxon>
        <taxon>Neoptera</taxon>
        <taxon>Endopterygota</taxon>
        <taxon>Diptera</taxon>
        <taxon>Brachycera</taxon>
        <taxon>Muscomorpha</taxon>
        <taxon>Tephritoidea</taxon>
        <taxon>Tephritidae</taxon>
        <taxon>Bactrocera</taxon>
        <taxon>Bactrocera</taxon>
    </lineage>
</organism>
<gene>
    <name evidence="4" type="primary">LOC125777527</name>
</gene>
<dbReference type="InterPro" id="IPR050863">
    <property type="entry name" value="CenT-Element_Derived"/>
</dbReference>
<evidence type="ECO:0000313" key="4">
    <source>
        <dbReference type="RefSeq" id="XP_049308587.1"/>
    </source>
</evidence>
<dbReference type="Proteomes" id="UP001652620">
    <property type="component" value="Chromosome 3"/>
</dbReference>
<name>A0ABM3JH83_BACDO</name>
<evidence type="ECO:0000313" key="3">
    <source>
        <dbReference type="Proteomes" id="UP001652620"/>
    </source>
</evidence>
<keyword evidence="3" id="KW-1185">Reference proteome</keyword>
<dbReference type="Pfam" id="PF03184">
    <property type="entry name" value="DDE_1"/>
    <property type="match status" value="1"/>
</dbReference>
<evidence type="ECO:0000256" key="1">
    <source>
        <dbReference type="SAM" id="MobiDB-lite"/>
    </source>
</evidence>
<evidence type="ECO:0000259" key="2">
    <source>
        <dbReference type="Pfam" id="PF03184"/>
    </source>
</evidence>
<feature type="domain" description="DDE-1" evidence="2">
    <location>
        <begin position="264"/>
        <end position="440"/>
    </location>
</feature>
<feature type="region of interest" description="Disordered" evidence="1">
    <location>
        <begin position="1"/>
        <end position="20"/>
    </location>
</feature>
<dbReference type="PANTHER" id="PTHR19303">
    <property type="entry name" value="TRANSPOSON"/>
    <property type="match status" value="1"/>
</dbReference>
<sequence length="515" mass="58702">MPHTQKTQKERSAPYKATTTSSVVIKEDTSAMNPGEQQPLQMTGSQILKEASRIMDFDGRDLSSFIREVDMILPLFNPNPSMLEFVTQRHVKTKIKGEAASVIRPLGPTPTWQQMREELIKNFGVKESYHTLYNQAIVLRNYNVKYIFKITLMIAIVIISNAAKLEVHEIHTDNGYAEIITNTKQIVTSSDLVIHIIDPREILYILNNITKISQTYSHLHYYTLSNEIEILRGKIKTLIPRKEVSRKKRGLIIEKTAPGAKMEKQRITFLCCSNAEGSHQLKLLVIGKARNPRCFKGFDCPVNYRHSKSAWMTAAIFKDWFHRSFIPEVTKFLTKKGLPVKAVLLIDNAPSHPPEDELKSEDGSILAMFMPPNVTPLIQPTDQNAIRITKLYDRNSLLASVAATGCDLLESMKQISFKDAIIDLESAWNKVDEAVLSKCWNDVLSMLENQEDPEDEIPLNILRMNLNMNVGDLEESAANLLQNLRPEVCFIRNVNSKKLYLLFIFTADWNQCLQR</sequence>
<accession>A0ABM3JH83</accession>